<proteinExistence type="predicted"/>
<keyword evidence="3" id="KW-1185">Reference proteome</keyword>
<dbReference type="PANTHER" id="PTHR35394">
    <property type="entry name" value="DUF3176 DOMAIN-CONTAINING PROTEIN"/>
    <property type="match status" value="1"/>
</dbReference>
<keyword evidence="1" id="KW-0812">Transmembrane</keyword>
<gene>
    <name evidence="2" type="ORF">QBC33DRAFT_612101</name>
</gene>
<accession>A0AAJ0FEV4</accession>
<comment type="caution">
    <text evidence="2">The sequence shown here is derived from an EMBL/GenBank/DDBJ whole genome shotgun (WGS) entry which is preliminary data.</text>
</comment>
<dbReference type="Pfam" id="PF11374">
    <property type="entry name" value="DUF3176"/>
    <property type="match status" value="1"/>
</dbReference>
<evidence type="ECO:0000313" key="3">
    <source>
        <dbReference type="Proteomes" id="UP001244011"/>
    </source>
</evidence>
<dbReference type="Proteomes" id="UP001244011">
    <property type="component" value="Unassembled WGS sequence"/>
</dbReference>
<name>A0AAJ0FEV4_9PEZI</name>
<sequence length="470" mass="51054">MKTNTAVLLGWSWEILAITVSLGCMTSIVTILVKMKDHPLSEWTFSLSLPATISISSTAAKSTAGFGVAACISQYKWLYFKMAARTLGDFDLFEEASRGPVGSLRLLATRPRELASIGARGYYTRFGFTPFTVAVDDGRASFGLAHRYRASARSIDGVGVNFQVEASTADKSMQGAIYRGFACADVTNATLLGISPSLWNGLGSASLLSAVYPGRGSDPNPNDLIQHGALIPANIARITVLRVPSDWTSWFIQYSKMEIVECKVSLAAYSYSGISASGSNLTIAKQELIPLNPGVATWNLSDTAPTPSLDIVFNQSGLSVLKASVQDVSALNLLFVSDRFNGSIYDGEEPPSPPQGVADVFRSGDISQTFQNMARSMTDQLRSSYNVTARGLSMDQVVFVQVRWEWLILPAVVQVSSVLFVFLIVVRSRRTRELQLWKLSTVAFLFHGVMHQDDVDGARILGTSTKARLK</sequence>
<protein>
    <submittedName>
        <fullName evidence="2">Uncharacterized protein</fullName>
    </submittedName>
</protein>
<dbReference type="EMBL" id="MU839013">
    <property type="protein sequence ID" value="KAK1765971.1"/>
    <property type="molecule type" value="Genomic_DNA"/>
</dbReference>
<evidence type="ECO:0000256" key="1">
    <source>
        <dbReference type="SAM" id="Phobius"/>
    </source>
</evidence>
<feature type="transmembrane region" description="Helical" evidence="1">
    <location>
        <begin position="406"/>
        <end position="426"/>
    </location>
</feature>
<keyword evidence="1" id="KW-1133">Transmembrane helix</keyword>
<dbReference type="PANTHER" id="PTHR35394:SF5">
    <property type="entry name" value="DUF3176 DOMAIN-CONTAINING PROTEIN"/>
    <property type="match status" value="1"/>
</dbReference>
<dbReference type="InterPro" id="IPR021514">
    <property type="entry name" value="DUF3176"/>
</dbReference>
<dbReference type="RefSeq" id="XP_060282184.1">
    <property type="nucleotide sequence ID" value="XM_060432470.1"/>
</dbReference>
<evidence type="ECO:0000313" key="2">
    <source>
        <dbReference type="EMBL" id="KAK1765971.1"/>
    </source>
</evidence>
<reference evidence="2" key="1">
    <citation type="submission" date="2023-06" db="EMBL/GenBank/DDBJ databases">
        <title>Genome-scale phylogeny and comparative genomics of the fungal order Sordariales.</title>
        <authorList>
            <consortium name="Lawrence Berkeley National Laboratory"/>
            <person name="Hensen N."/>
            <person name="Bonometti L."/>
            <person name="Westerberg I."/>
            <person name="Brannstrom I.O."/>
            <person name="Guillou S."/>
            <person name="Cros-Aarteil S."/>
            <person name="Calhoun S."/>
            <person name="Haridas S."/>
            <person name="Kuo A."/>
            <person name="Mondo S."/>
            <person name="Pangilinan J."/>
            <person name="Riley R."/>
            <person name="Labutti K."/>
            <person name="Andreopoulos B."/>
            <person name="Lipzen A."/>
            <person name="Chen C."/>
            <person name="Yanf M."/>
            <person name="Daum C."/>
            <person name="Ng V."/>
            <person name="Clum A."/>
            <person name="Steindorff A."/>
            <person name="Ohm R."/>
            <person name="Martin F."/>
            <person name="Silar P."/>
            <person name="Natvig D."/>
            <person name="Lalanne C."/>
            <person name="Gautier V."/>
            <person name="Ament-Velasquez S.L."/>
            <person name="Kruys A."/>
            <person name="Hutchinson M.I."/>
            <person name="Powell A.J."/>
            <person name="Barry K."/>
            <person name="Miller A.N."/>
            <person name="Grigoriev I.V."/>
            <person name="Debuchy R."/>
            <person name="Gladieux P."/>
            <person name="Thoren M.H."/>
            <person name="Johannesson H."/>
        </authorList>
    </citation>
    <scope>NUCLEOTIDE SEQUENCE</scope>
    <source>
        <strain evidence="2">8032-3</strain>
    </source>
</reference>
<organism evidence="2 3">
    <name type="scientific">Phialemonium atrogriseum</name>
    <dbReference type="NCBI Taxonomy" id="1093897"/>
    <lineage>
        <taxon>Eukaryota</taxon>
        <taxon>Fungi</taxon>
        <taxon>Dikarya</taxon>
        <taxon>Ascomycota</taxon>
        <taxon>Pezizomycotina</taxon>
        <taxon>Sordariomycetes</taxon>
        <taxon>Sordariomycetidae</taxon>
        <taxon>Cephalothecales</taxon>
        <taxon>Cephalothecaceae</taxon>
        <taxon>Phialemonium</taxon>
    </lineage>
</organism>
<dbReference type="AlphaFoldDB" id="A0AAJ0FEV4"/>
<keyword evidence="1" id="KW-0472">Membrane</keyword>
<dbReference type="GeneID" id="85315657"/>